<comment type="caution">
    <text evidence="1">The sequence shown here is derived from an EMBL/GenBank/DDBJ whole genome shotgun (WGS) entry which is preliminary data.</text>
</comment>
<organism evidence="1">
    <name type="scientific">marine sediment metagenome</name>
    <dbReference type="NCBI Taxonomy" id="412755"/>
    <lineage>
        <taxon>unclassified sequences</taxon>
        <taxon>metagenomes</taxon>
        <taxon>ecological metagenomes</taxon>
    </lineage>
</organism>
<reference evidence="1" key="1">
    <citation type="journal article" date="2015" name="Nature">
        <title>Complex archaea that bridge the gap between prokaryotes and eukaryotes.</title>
        <authorList>
            <person name="Spang A."/>
            <person name="Saw J.H."/>
            <person name="Jorgensen S.L."/>
            <person name="Zaremba-Niedzwiedzka K."/>
            <person name="Martijn J."/>
            <person name="Lind A.E."/>
            <person name="van Eijk R."/>
            <person name="Schleper C."/>
            <person name="Guy L."/>
            <person name="Ettema T.J."/>
        </authorList>
    </citation>
    <scope>NUCLEOTIDE SEQUENCE</scope>
</reference>
<protein>
    <submittedName>
        <fullName evidence="1">Uncharacterized protein</fullName>
    </submittedName>
</protein>
<proteinExistence type="predicted"/>
<dbReference type="EMBL" id="LAZR01000923">
    <property type="protein sequence ID" value="KKN54566.1"/>
    <property type="molecule type" value="Genomic_DNA"/>
</dbReference>
<evidence type="ECO:0000313" key="1">
    <source>
        <dbReference type="EMBL" id="KKN54566.1"/>
    </source>
</evidence>
<gene>
    <name evidence="1" type="ORF">LCGC14_0591050</name>
</gene>
<name>A0A0F9TZK6_9ZZZZ</name>
<accession>A0A0F9TZK6</accession>
<dbReference type="AlphaFoldDB" id="A0A0F9TZK6"/>
<sequence>MVTVKDIEVLMDDFFIERDEKFKEIKRYLLSEFNWKVDKSKNTHFMIRGIPLEDNRKLSDILTSFLPDEVILLKEI</sequence>